<dbReference type="KEGG" id="mphn:HGG64_02550"/>
<keyword evidence="3" id="KW-1185">Reference proteome</keyword>
<name>A0A858U3E7_9MOLU</name>
<keyword evidence="2" id="KW-0067">ATP-binding</keyword>
<protein>
    <submittedName>
        <fullName evidence="2">ATP-binding protein</fullName>
    </submittedName>
</protein>
<dbReference type="SUPFAM" id="SSF52540">
    <property type="entry name" value="P-loop containing nucleoside triphosphate hydrolases"/>
    <property type="match status" value="1"/>
</dbReference>
<dbReference type="Gene3D" id="3.40.50.300">
    <property type="entry name" value="P-loop containing nucleotide triphosphate hydrolases"/>
    <property type="match status" value="2"/>
</dbReference>
<organism evidence="2 3">
    <name type="scientific">Mycoplasma phocoeninasale</name>
    <dbReference type="NCBI Taxonomy" id="2726117"/>
    <lineage>
        <taxon>Bacteria</taxon>
        <taxon>Bacillati</taxon>
        <taxon>Mycoplasmatota</taxon>
        <taxon>Mollicutes</taxon>
        <taxon>Mycoplasmataceae</taxon>
        <taxon>Mycoplasma</taxon>
    </lineage>
</organism>
<sequence length="559" mass="65170">MLEKMEFQIKNQKLELDFDMVNIIVGPKGSGKSTLLSLIGQAIMNKYAFKDGSKWLKEEGVNLDLISVKIDNSTRLAKNFTFYYEKENSKSRDWIVDLQKDLTGYISQDDSRKKSLDESEDVKKITNEKIKEFANKIASTKDNGIEIFVSLGNLLLEYYTLSEKGINFEIIFDKEKSSTKNELSTFINTNNSPEIKNKIESINKNIEDTIKNLNHVENNIRRNNNAIIDIIEKTTFANFFNLDITAKISNYEGKFIEAKNELVEKYNALTKINSDKLKVLEIFWNTYEFQKKEYRKKMSDDKKQDDEWINLLEYFENIATILAKIKKQYDSIMLDEITLNWNQESNSTNLIYKLNPITMDEDEKFEFFKNYLGSDNKRRNLRDLLKNKDKFMKSYDDENLEKKVITPLVENHIEILAGDKRYQDMSLGEKSLFGINYVLNNINIGDYSEYLLLDQIEDNLDNKTITENILPLLMKKKEERKQMFIVTHNSNIGTLLEGKIIVSDIFNEDGNKFISKKIISEDNGIKETGESLYLEGGIKSLNKRSEIISRKINESEEEK</sequence>
<proteinExistence type="predicted"/>
<reference evidence="2 3" key="1">
    <citation type="submission" date="2020-04" db="EMBL/GenBank/DDBJ databases">
        <title>Novel Mycoplasma species detected in Phocoena phocoena (harbor porpoise) from the USA.</title>
        <authorList>
            <person name="Volokhov D.V."/>
        </authorList>
    </citation>
    <scope>NUCLEOTIDE SEQUENCE [LARGE SCALE GENOMIC DNA]</scope>
    <source>
        <strain evidence="2 3">C264-NAS</strain>
    </source>
</reference>
<evidence type="ECO:0000313" key="3">
    <source>
        <dbReference type="Proteomes" id="UP000501728"/>
    </source>
</evidence>
<dbReference type="RefSeq" id="WP_169580393.1">
    <property type="nucleotide sequence ID" value="NZ_CP051480.1"/>
</dbReference>
<dbReference type="EMBL" id="CP051480">
    <property type="protein sequence ID" value="QJG66569.1"/>
    <property type="molecule type" value="Genomic_DNA"/>
</dbReference>
<keyword evidence="1" id="KW-0175">Coiled coil</keyword>
<dbReference type="GO" id="GO:0005524">
    <property type="term" value="F:ATP binding"/>
    <property type="evidence" value="ECO:0007669"/>
    <property type="project" value="UniProtKB-KW"/>
</dbReference>
<keyword evidence="2" id="KW-0547">Nucleotide-binding</keyword>
<dbReference type="InterPro" id="IPR027417">
    <property type="entry name" value="P-loop_NTPase"/>
</dbReference>
<evidence type="ECO:0000256" key="1">
    <source>
        <dbReference type="SAM" id="Coils"/>
    </source>
</evidence>
<dbReference type="Proteomes" id="UP000501728">
    <property type="component" value="Chromosome"/>
</dbReference>
<feature type="coiled-coil region" evidence="1">
    <location>
        <begin position="199"/>
        <end position="226"/>
    </location>
</feature>
<accession>A0A858U3E7</accession>
<dbReference type="AlphaFoldDB" id="A0A858U3E7"/>
<evidence type="ECO:0000313" key="2">
    <source>
        <dbReference type="EMBL" id="QJG66569.1"/>
    </source>
</evidence>
<gene>
    <name evidence="2" type="ORF">HGG64_02550</name>
</gene>